<dbReference type="InterPro" id="IPR052519">
    <property type="entry name" value="Euk-type_GlcNAc_Kinase"/>
</dbReference>
<comment type="caution">
    <text evidence="2">The sequence shown here is derived from an EMBL/GenBank/DDBJ whole genome shotgun (WGS) entry which is preliminary data.</text>
</comment>
<dbReference type="EMBL" id="JACRSZ010000016">
    <property type="protein sequence ID" value="MBC8574127.1"/>
    <property type="molecule type" value="Genomic_DNA"/>
</dbReference>
<dbReference type="Pfam" id="PF01869">
    <property type="entry name" value="BcrAD_BadFG"/>
    <property type="match status" value="1"/>
</dbReference>
<proteinExistence type="predicted"/>
<evidence type="ECO:0000259" key="1">
    <source>
        <dbReference type="Pfam" id="PF01869"/>
    </source>
</evidence>
<protein>
    <recommendedName>
        <fullName evidence="1">ATPase BadF/BadG/BcrA/BcrD type domain-containing protein</fullName>
    </recommendedName>
</protein>
<accession>A0ABR7NCJ4</accession>
<dbReference type="InterPro" id="IPR043129">
    <property type="entry name" value="ATPase_NBD"/>
</dbReference>
<evidence type="ECO:0000313" key="2">
    <source>
        <dbReference type="EMBL" id="MBC8574127.1"/>
    </source>
</evidence>
<dbReference type="Proteomes" id="UP000657421">
    <property type="component" value="Unassembled WGS sequence"/>
</dbReference>
<dbReference type="RefSeq" id="WP_249309632.1">
    <property type="nucleotide sequence ID" value="NZ_JACRSZ010000016.1"/>
</dbReference>
<dbReference type="InterPro" id="IPR002731">
    <property type="entry name" value="ATPase_BadF"/>
</dbReference>
<dbReference type="SUPFAM" id="SSF53067">
    <property type="entry name" value="Actin-like ATPase domain"/>
    <property type="match status" value="1"/>
</dbReference>
<reference evidence="2 3" key="1">
    <citation type="submission" date="2020-08" db="EMBL/GenBank/DDBJ databases">
        <title>Genome public.</title>
        <authorList>
            <person name="Liu C."/>
            <person name="Sun Q."/>
        </authorList>
    </citation>
    <scope>NUCLEOTIDE SEQUENCE [LARGE SCALE GENOMIC DNA]</scope>
    <source>
        <strain evidence="2 3">NSJ-46</strain>
    </source>
</reference>
<evidence type="ECO:0000313" key="3">
    <source>
        <dbReference type="Proteomes" id="UP000657421"/>
    </source>
</evidence>
<sequence length="312" mass="34029">MSYILGIDQGGTKTAAAVMDEGGKILGIATRRGAYYPTDGMVSAFTKIKEAVEEVIAQAGITREQIGTAIAGITGIDWQGDEEKVTEELKKILEISDLHAYNDAVIALYCVEEGEGDMVLCAGTGMNAAVRDGEESYFVFGDYIEESMQGGSALARRSIRRVFDAKIGLGPDTKLTELFLQFSGEISVDGLLRRYMMEPGFSGEIRFLVPDILKTAQEGDPVAKVLVEEYAGRMAEYIYVGLERVPRQKKKKTAVLAGSVFKGEENLLTSQVIRQVKVKKENVDVILADCDPVIGACRMGMERKNGKEADNK</sequence>
<dbReference type="PANTHER" id="PTHR43190">
    <property type="entry name" value="N-ACETYL-D-GLUCOSAMINE KINASE"/>
    <property type="match status" value="1"/>
</dbReference>
<dbReference type="PANTHER" id="PTHR43190:SF3">
    <property type="entry name" value="N-ACETYL-D-GLUCOSAMINE KINASE"/>
    <property type="match status" value="1"/>
</dbReference>
<keyword evidence="3" id="KW-1185">Reference proteome</keyword>
<feature type="domain" description="ATPase BadF/BadG/BcrA/BcrD type" evidence="1">
    <location>
        <begin position="5"/>
        <end position="297"/>
    </location>
</feature>
<dbReference type="Gene3D" id="3.30.420.40">
    <property type="match status" value="2"/>
</dbReference>
<organism evidence="2 3">
    <name type="scientific">Jingyaoa shaoxingensis</name>
    <dbReference type="NCBI Taxonomy" id="2763671"/>
    <lineage>
        <taxon>Bacteria</taxon>
        <taxon>Bacillati</taxon>
        <taxon>Bacillota</taxon>
        <taxon>Clostridia</taxon>
        <taxon>Lachnospirales</taxon>
        <taxon>Lachnospiraceae</taxon>
        <taxon>Jingyaoa</taxon>
    </lineage>
</organism>
<name>A0ABR7NCJ4_9FIRM</name>
<gene>
    <name evidence="2" type="ORF">H8716_13710</name>
</gene>